<accession>A0ABR3W6P4</accession>
<dbReference type="PANTHER" id="PTHR12143:SF42">
    <property type="entry name" value="PUTATIVE SUBFAMILY (AFU_ORTHOLOGUE AFUA_6G13760)-RELATED"/>
    <property type="match status" value="1"/>
</dbReference>
<evidence type="ECO:0000256" key="1">
    <source>
        <dbReference type="SAM" id="SignalP"/>
    </source>
</evidence>
<protein>
    <recommendedName>
        <fullName evidence="2">Glycosyl hydrolase family 92 N-terminal domain-containing protein</fullName>
    </recommendedName>
</protein>
<sequence>MPCPNRLALAALAVGLAADASAAVEGPDMLQFVNPLIGTVNGGRSPLSRRTSHVFPGASLPFGMAKAVADVNTELQGGYASDSGDITGFSHMHDSGTGGGASLGNFPLFAQTGCPGDVLDNCLFTKTLRASQRINDTVRASPGYFALSLNTSVHAEMTVSNRTALYRFTFPSTRARAPPTCRSAR</sequence>
<feature type="domain" description="Glycosyl hydrolase family 92 N-terminal" evidence="2">
    <location>
        <begin position="32"/>
        <end position="174"/>
    </location>
</feature>
<keyword evidence="1" id="KW-0732">Signal</keyword>
<dbReference type="InterPro" id="IPR041371">
    <property type="entry name" value="GH92_N"/>
</dbReference>
<evidence type="ECO:0000313" key="3">
    <source>
        <dbReference type="EMBL" id="KAL1854459.1"/>
    </source>
</evidence>
<keyword evidence="4" id="KW-1185">Reference proteome</keyword>
<dbReference type="InterPro" id="IPR050883">
    <property type="entry name" value="PNGase"/>
</dbReference>
<feature type="chain" id="PRO_5045516758" description="Glycosyl hydrolase family 92 N-terminal domain-containing protein" evidence="1">
    <location>
        <begin position="24"/>
        <end position="185"/>
    </location>
</feature>
<gene>
    <name evidence="3" type="ORF">VTK73DRAFT_8741</name>
</gene>
<name>A0ABR3W6P4_9PEZI</name>
<comment type="caution">
    <text evidence="3">The sequence shown here is derived from an EMBL/GenBank/DDBJ whole genome shotgun (WGS) entry which is preliminary data.</text>
</comment>
<dbReference type="EMBL" id="JAZHXJ010000661">
    <property type="protein sequence ID" value="KAL1854459.1"/>
    <property type="molecule type" value="Genomic_DNA"/>
</dbReference>
<feature type="signal peptide" evidence="1">
    <location>
        <begin position="1"/>
        <end position="23"/>
    </location>
</feature>
<evidence type="ECO:0000313" key="4">
    <source>
        <dbReference type="Proteomes" id="UP001586593"/>
    </source>
</evidence>
<proteinExistence type="predicted"/>
<dbReference type="PANTHER" id="PTHR12143">
    <property type="entry name" value="PEPTIDE N-GLYCANASE PNGASE -RELATED"/>
    <property type="match status" value="1"/>
</dbReference>
<evidence type="ECO:0000259" key="2">
    <source>
        <dbReference type="Pfam" id="PF17678"/>
    </source>
</evidence>
<reference evidence="3 4" key="1">
    <citation type="journal article" date="2024" name="Commun. Biol.">
        <title>Comparative genomic analysis of thermophilic fungi reveals convergent evolutionary adaptations and gene losses.</title>
        <authorList>
            <person name="Steindorff A.S."/>
            <person name="Aguilar-Pontes M.V."/>
            <person name="Robinson A.J."/>
            <person name="Andreopoulos B."/>
            <person name="LaButti K."/>
            <person name="Kuo A."/>
            <person name="Mondo S."/>
            <person name="Riley R."/>
            <person name="Otillar R."/>
            <person name="Haridas S."/>
            <person name="Lipzen A."/>
            <person name="Grimwood J."/>
            <person name="Schmutz J."/>
            <person name="Clum A."/>
            <person name="Reid I.D."/>
            <person name="Moisan M.C."/>
            <person name="Butler G."/>
            <person name="Nguyen T.T.M."/>
            <person name="Dewar K."/>
            <person name="Conant G."/>
            <person name="Drula E."/>
            <person name="Henrissat B."/>
            <person name="Hansel C."/>
            <person name="Singer S."/>
            <person name="Hutchinson M.I."/>
            <person name="de Vries R.P."/>
            <person name="Natvig D.O."/>
            <person name="Powell A.J."/>
            <person name="Tsang A."/>
            <person name="Grigoriev I.V."/>
        </authorList>
    </citation>
    <scope>NUCLEOTIDE SEQUENCE [LARGE SCALE GENOMIC DNA]</scope>
    <source>
        <strain evidence="3 4">ATCC 24622</strain>
    </source>
</reference>
<dbReference type="InterPro" id="IPR014718">
    <property type="entry name" value="GH-type_carb-bd"/>
</dbReference>
<organism evidence="3 4">
    <name type="scientific">Phialemonium thermophilum</name>
    <dbReference type="NCBI Taxonomy" id="223376"/>
    <lineage>
        <taxon>Eukaryota</taxon>
        <taxon>Fungi</taxon>
        <taxon>Dikarya</taxon>
        <taxon>Ascomycota</taxon>
        <taxon>Pezizomycotina</taxon>
        <taxon>Sordariomycetes</taxon>
        <taxon>Sordariomycetidae</taxon>
        <taxon>Cephalothecales</taxon>
        <taxon>Cephalothecaceae</taxon>
        <taxon>Phialemonium</taxon>
    </lineage>
</organism>
<dbReference type="Gene3D" id="2.70.98.10">
    <property type="match status" value="1"/>
</dbReference>
<dbReference type="Proteomes" id="UP001586593">
    <property type="component" value="Unassembled WGS sequence"/>
</dbReference>
<dbReference type="Pfam" id="PF17678">
    <property type="entry name" value="Glyco_hydro_92N"/>
    <property type="match status" value="1"/>
</dbReference>